<dbReference type="RefSeq" id="WP_179749731.1">
    <property type="nucleotide sequence ID" value="NZ_JACCBB010000001.1"/>
</dbReference>
<dbReference type="Proteomes" id="UP000521922">
    <property type="component" value="Unassembled WGS sequence"/>
</dbReference>
<gene>
    <name evidence="1" type="ORF">BJ968_000968</name>
</gene>
<evidence type="ECO:0000313" key="1">
    <source>
        <dbReference type="EMBL" id="NYD21428.1"/>
    </source>
</evidence>
<evidence type="ECO:0000313" key="2">
    <source>
        <dbReference type="Proteomes" id="UP000521922"/>
    </source>
</evidence>
<dbReference type="NCBIfam" id="NF047352">
    <property type="entry name" value="P_loop_sacsin"/>
    <property type="match status" value="1"/>
</dbReference>
<protein>
    <submittedName>
        <fullName evidence="1">Uncharacterized protein</fullName>
    </submittedName>
</protein>
<organism evidence="1 2">
    <name type="scientific">Kineococcus aurantiacus</name>
    <dbReference type="NCBI Taxonomy" id="37633"/>
    <lineage>
        <taxon>Bacteria</taxon>
        <taxon>Bacillati</taxon>
        <taxon>Actinomycetota</taxon>
        <taxon>Actinomycetes</taxon>
        <taxon>Kineosporiales</taxon>
        <taxon>Kineosporiaceae</taxon>
        <taxon>Kineococcus</taxon>
    </lineage>
</organism>
<reference evidence="1 2" key="1">
    <citation type="submission" date="2020-07" db="EMBL/GenBank/DDBJ databases">
        <title>Sequencing the genomes of 1000 actinobacteria strains.</title>
        <authorList>
            <person name="Klenk H.-P."/>
        </authorList>
    </citation>
    <scope>NUCLEOTIDE SEQUENCE [LARGE SCALE GENOMIC DNA]</scope>
    <source>
        <strain evidence="1 2">DSM 7487</strain>
    </source>
</reference>
<dbReference type="AlphaFoldDB" id="A0A7Y9AU31"/>
<comment type="caution">
    <text evidence="1">The sequence shown here is derived from an EMBL/GenBank/DDBJ whole genome shotgun (WGS) entry which is preliminary data.</text>
</comment>
<dbReference type="SUPFAM" id="SSF55874">
    <property type="entry name" value="ATPase domain of HSP90 chaperone/DNA topoisomerase II/histidine kinase"/>
    <property type="match status" value="1"/>
</dbReference>
<dbReference type="InterPro" id="IPR036890">
    <property type="entry name" value="HATPase_C_sf"/>
</dbReference>
<keyword evidence="2" id="KW-1185">Reference proteome</keyword>
<dbReference type="EMBL" id="JACCBB010000001">
    <property type="protein sequence ID" value="NYD21428.1"/>
    <property type="molecule type" value="Genomic_DNA"/>
</dbReference>
<accession>A0A7Y9AU31</accession>
<proteinExistence type="predicted"/>
<sequence>MDDPFGTAELRERVLAAWSASPARLREDANAEEDAALGAYRDRLVVELAQNAADAASAAGVRGRLLLRLVEDPAGGPGRLLAANTGAPLSAAGVGALATLRASAKRDEGGSVGRFGVGFAAVLAVTDAPALRSATGAVRFSRDESAALVRRRAGAAAVAELEARDGHVAALRLPLPAPGAAAVPDGYDTVVELPLRDAAARGLVERQLAALTGTDGADGTDGGGADVLLLALPGLAEVVVEVPGGPARRCADVEDRWRVLRRSGRFDAADLAGRGVEDRRRPGWHLAWALPRGGARPPGVVCAPTPTDEDLPWPALLVATFPLGPDRRRLAPGPATEVLLDAAADAYGDLLGEVAAEGGDAVALLPYGAAAGRVDAELRRRVLDRARDVPLLVCVERVDGAPLPVRPSAAVALTGPGADDRVLLEALAPALAGLVAAPRGTDRLLTELGVTRMGLAEVLDVLPGVDGARARELFAALAPLAAADPVAREAMSGLPVPLLDGRRVHGVRGAVLVEDPDLLDAAAARVFAGSGLRVVDPDVAVGPARDLLVRLGAREGGAWAVLTDPAVRAAVEASPDAEDPDEVAEAVLGVVAAAVRAGRDGDDRGGADGDLVARVARELPWLADLALPDDRDELAPAGALVLPGTPAERAFDAADVAPVHPDLLADWGPGVLRAVGVLAGPALVEPAGLDLTDPAAGLDVGLAAFGAYVEDVWGDVLDQVLDEPPGTTVVAGAVSVRDLDLVVPGAWPEVVAALAATPAGLGALTEPWVLGPHRRPGHLAWWLRRHGPLPVVSRDPAGTAPAWLPAAPAWAAGLPVPARRALGVLPDLVDAGAQDLAGLLEAGAGALPQAGDLLVLWALLGRAAAGSSAGSSAGSWAGSWAVVPERFAALDAHGRVVLADADDVVVPDSPAWAQRTDLGPRLLVPHAGRVADLLDVDLSSDRADAVLEHPAGVVHEVPAAARALAPDVPGVWTRVASLTCDGVPVRFWVREGRDGAVGEVVATDPAAAADGLAQAAGAWWARTALARLLAGTAAGEVLGAELPGLA</sequence>
<name>A0A7Y9AU31_9ACTN</name>